<evidence type="ECO:0000313" key="3">
    <source>
        <dbReference type="RefSeq" id="XP_058980254.1"/>
    </source>
</evidence>
<feature type="chain" id="PRO_5046726088" evidence="1">
    <location>
        <begin position="16"/>
        <end position="209"/>
    </location>
</feature>
<gene>
    <name evidence="3" type="primary">LOC131803185</name>
</gene>
<dbReference type="InterPro" id="IPR022179">
    <property type="entry name" value="CFAP276"/>
</dbReference>
<keyword evidence="1" id="KW-0732">Signal</keyword>
<evidence type="ECO:0000313" key="2">
    <source>
        <dbReference type="Proteomes" id="UP001652621"/>
    </source>
</evidence>
<evidence type="ECO:0000256" key="1">
    <source>
        <dbReference type="SAM" id="SignalP"/>
    </source>
</evidence>
<protein>
    <submittedName>
        <fullName evidence="3">Cilia- and flagella-associated protein 276-like</fullName>
    </submittedName>
</protein>
<name>A0ABM3V391_MUSDO</name>
<keyword evidence="2" id="KW-1185">Reference proteome</keyword>
<organism evidence="2 3">
    <name type="scientific">Musca domestica</name>
    <name type="common">House fly</name>
    <dbReference type="NCBI Taxonomy" id="7370"/>
    <lineage>
        <taxon>Eukaryota</taxon>
        <taxon>Metazoa</taxon>
        <taxon>Ecdysozoa</taxon>
        <taxon>Arthropoda</taxon>
        <taxon>Hexapoda</taxon>
        <taxon>Insecta</taxon>
        <taxon>Pterygota</taxon>
        <taxon>Neoptera</taxon>
        <taxon>Endopterygota</taxon>
        <taxon>Diptera</taxon>
        <taxon>Brachycera</taxon>
        <taxon>Muscomorpha</taxon>
        <taxon>Muscoidea</taxon>
        <taxon>Muscidae</taxon>
        <taxon>Musca</taxon>
    </lineage>
</organism>
<dbReference type="RefSeq" id="XP_058980254.1">
    <property type="nucleotide sequence ID" value="XM_059124271.1"/>
</dbReference>
<accession>A0ABM3V391</accession>
<feature type="signal peptide" evidence="1">
    <location>
        <begin position="1"/>
        <end position="15"/>
    </location>
</feature>
<dbReference type="GeneID" id="131803185"/>
<dbReference type="Proteomes" id="UP001652621">
    <property type="component" value="Unplaced"/>
</dbReference>
<sequence length="209" mass="24521">MLLLFFINKLHLTFLLNKITLLPQLNLKSQIKEKPRKHQYMLRVRNYSYAPHLEREGRLICPLPSPPNIDPNREWYANLKPYERLFYHQTLSSVRCSKRFVATSQIPKDSLDFQLQSRYVHSRENFPESVDYVLQTETCCPMPQTFRVLRNTRDVKVPTPDKMGHPLKIGGIKEKLSPHSVKLINSGPHTQLVNNGYSRQPADGNFFRY</sequence>
<reference evidence="3" key="1">
    <citation type="submission" date="2025-08" db="UniProtKB">
        <authorList>
            <consortium name="RefSeq"/>
        </authorList>
    </citation>
    <scope>IDENTIFICATION</scope>
    <source>
        <strain evidence="3">Aabys</strain>
        <tissue evidence="3">Whole body</tissue>
    </source>
</reference>
<proteinExistence type="predicted"/>
<dbReference type="Pfam" id="PF12494">
    <property type="entry name" value="DUF3695"/>
    <property type="match status" value="1"/>
</dbReference>